<evidence type="ECO:0000313" key="2">
    <source>
        <dbReference type="EMBL" id="TVX94066.1"/>
    </source>
</evidence>
<keyword evidence="1" id="KW-0732">Signal</keyword>
<evidence type="ECO:0000313" key="3">
    <source>
        <dbReference type="Proteomes" id="UP000318102"/>
    </source>
</evidence>
<keyword evidence="3" id="KW-1185">Reference proteome</keyword>
<dbReference type="Proteomes" id="UP000318102">
    <property type="component" value="Unassembled WGS sequence"/>
</dbReference>
<evidence type="ECO:0000256" key="1">
    <source>
        <dbReference type="SAM" id="SignalP"/>
    </source>
</evidence>
<dbReference type="OrthoDB" id="2468699at2"/>
<accession>A0A559J2K7</accession>
<organism evidence="2 3">
    <name type="scientific">Paenibacillus agilis</name>
    <dbReference type="NCBI Taxonomy" id="3020863"/>
    <lineage>
        <taxon>Bacteria</taxon>
        <taxon>Bacillati</taxon>
        <taxon>Bacillota</taxon>
        <taxon>Bacilli</taxon>
        <taxon>Bacillales</taxon>
        <taxon>Paenibacillaceae</taxon>
        <taxon>Paenibacillus</taxon>
    </lineage>
</organism>
<reference evidence="2 3" key="1">
    <citation type="submission" date="2019-07" db="EMBL/GenBank/DDBJ databases">
        <authorList>
            <person name="Kim J."/>
        </authorList>
    </citation>
    <scope>NUCLEOTIDE SEQUENCE [LARGE SCALE GENOMIC DNA]</scope>
    <source>
        <strain evidence="2 3">N4</strain>
    </source>
</reference>
<proteinExistence type="predicted"/>
<name>A0A559J2K7_9BACL</name>
<feature type="signal peptide" evidence="1">
    <location>
        <begin position="1"/>
        <end position="25"/>
    </location>
</feature>
<gene>
    <name evidence="2" type="ORF">FPZ44_13975</name>
</gene>
<sequence length="344" mass="38635">MKRIKLIVLALLLSLSVINVGVISADSSTPTHEVIKAEDIDNHSDVKQFITDQGAWNEIKSLQENNELQSSTNNLDRVYESDLLSHLSKERIDTIINTYDLNAPNVLPNNTIYIVEKSATSVSNVWYLNYSTNQSGFIVSVVNVGSDAIDSISGSLKKYNKSDLNWVSAGSTSFSRTQINTGTVSTWVQPITAVSDYFEYNITVKEDASVWNYNNTGQTNYQRYSFEVGNYNAIQALGGQRHHFVSQFALASNGYNSNTAPTIRMMTADHRLTPNWGSSHSAQNYRATESQLLKDKQYRPLLQMEVDAFKLLPDPEGKFPRLSDKYMDALVVALDRYERLFGLI</sequence>
<dbReference type="RefSeq" id="WP_144991150.1">
    <property type="nucleotide sequence ID" value="NZ_VNJK01000001.1"/>
</dbReference>
<protein>
    <submittedName>
        <fullName evidence="2">Uncharacterized protein</fullName>
    </submittedName>
</protein>
<dbReference type="EMBL" id="VNJK01000001">
    <property type="protein sequence ID" value="TVX94066.1"/>
    <property type="molecule type" value="Genomic_DNA"/>
</dbReference>
<feature type="chain" id="PRO_5021804928" evidence="1">
    <location>
        <begin position="26"/>
        <end position="344"/>
    </location>
</feature>
<dbReference type="AlphaFoldDB" id="A0A559J2K7"/>
<comment type="caution">
    <text evidence="2">The sequence shown here is derived from an EMBL/GenBank/DDBJ whole genome shotgun (WGS) entry which is preliminary data.</text>
</comment>